<keyword evidence="3" id="KW-1185">Reference proteome</keyword>
<comment type="caution">
    <text evidence="2">The sequence shown here is derived from an EMBL/GenBank/DDBJ whole genome shotgun (WGS) entry which is preliminary data.</text>
</comment>
<proteinExistence type="predicted"/>
<protein>
    <submittedName>
        <fullName evidence="2">Uncharacterized protein</fullName>
    </submittedName>
</protein>
<evidence type="ECO:0000313" key="3">
    <source>
        <dbReference type="Proteomes" id="UP001219525"/>
    </source>
</evidence>
<accession>A0AAD6XXU6</accession>
<dbReference type="EMBL" id="JARJCW010000160">
    <property type="protein sequence ID" value="KAJ7190008.1"/>
    <property type="molecule type" value="Genomic_DNA"/>
</dbReference>
<organism evidence="2 3">
    <name type="scientific">Mycena pura</name>
    <dbReference type="NCBI Taxonomy" id="153505"/>
    <lineage>
        <taxon>Eukaryota</taxon>
        <taxon>Fungi</taxon>
        <taxon>Dikarya</taxon>
        <taxon>Basidiomycota</taxon>
        <taxon>Agaricomycotina</taxon>
        <taxon>Agaricomycetes</taxon>
        <taxon>Agaricomycetidae</taxon>
        <taxon>Agaricales</taxon>
        <taxon>Marasmiineae</taxon>
        <taxon>Mycenaceae</taxon>
        <taxon>Mycena</taxon>
    </lineage>
</organism>
<dbReference type="Proteomes" id="UP001219525">
    <property type="component" value="Unassembled WGS sequence"/>
</dbReference>
<gene>
    <name evidence="2" type="ORF">GGX14DRAFT_408387</name>
</gene>
<feature type="region of interest" description="Disordered" evidence="1">
    <location>
        <begin position="1"/>
        <end position="24"/>
    </location>
</feature>
<sequence>MTLPQIQGLMGSTRSGPPSNAALAPAPEAPLPAGRLLVLGILILGANNTFVVLASWARWQGTKELWELENTPLLPNCTVVCRGGPLAGPGVASLVMPTLLIVPGNLFQFWLPIPPGAFTFLWGFQISWPLEYDITPTVPVAGPQFYYRNCNNMNGPVMACYQISRLDAQWQWSLRSL</sequence>
<evidence type="ECO:0000313" key="2">
    <source>
        <dbReference type="EMBL" id="KAJ7190008.1"/>
    </source>
</evidence>
<name>A0AAD6XXU6_9AGAR</name>
<dbReference type="AlphaFoldDB" id="A0AAD6XXU6"/>
<reference evidence="2" key="1">
    <citation type="submission" date="2023-03" db="EMBL/GenBank/DDBJ databases">
        <title>Massive genome expansion in bonnet fungi (Mycena s.s.) driven by repeated elements and novel gene families across ecological guilds.</title>
        <authorList>
            <consortium name="Lawrence Berkeley National Laboratory"/>
            <person name="Harder C.B."/>
            <person name="Miyauchi S."/>
            <person name="Viragh M."/>
            <person name="Kuo A."/>
            <person name="Thoen E."/>
            <person name="Andreopoulos B."/>
            <person name="Lu D."/>
            <person name="Skrede I."/>
            <person name="Drula E."/>
            <person name="Henrissat B."/>
            <person name="Morin E."/>
            <person name="Kohler A."/>
            <person name="Barry K."/>
            <person name="LaButti K."/>
            <person name="Morin E."/>
            <person name="Salamov A."/>
            <person name="Lipzen A."/>
            <person name="Mereny Z."/>
            <person name="Hegedus B."/>
            <person name="Baldrian P."/>
            <person name="Stursova M."/>
            <person name="Weitz H."/>
            <person name="Taylor A."/>
            <person name="Grigoriev I.V."/>
            <person name="Nagy L.G."/>
            <person name="Martin F."/>
            <person name="Kauserud H."/>
        </authorList>
    </citation>
    <scope>NUCLEOTIDE SEQUENCE</scope>
    <source>
        <strain evidence="2">9144</strain>
    </source>
</reference>
<evidence type="ECO:0000256" key="1">
    <source>
        <dbReference type="SAM" id="MobiDB-lite"/>
    </source>
</evidence>